<dbReference type="NCBIfam" id="TIGR00089">
    <property type="entry name" value="MiaB/RimO family radical SAM methylthiotransferase"/>
    <property type="match status" value="1"/>
</dbReference>
<organism evidence="17">
    <name type="scientific">uncultured Bacteroidota bacterium</name>
    <dbReference type="NCBI Taxonomy" id="152509"/>
    <lineage>
        <taxon>Bacteria</taxon>
        <taxon>Pseudomonadati</taxon>
        <taxon>Bacteroidota</taxon>
        <taxon>environmental samples</taxon>
    </lineage>
</organism>
<protein>
    <recommendedName>
        <fullName evidence="3">tRNA (N(6)-L-threonylcarbamoyladenosine(37)-C(2))-methylthiotransferase</fullName>
        <ecNumber evidence="3">2.8.4.5</ecNumber>
    </recommendedName>
    <alternativeName>
        <fullName evidence="12">tRNA-t(6)A37 methylthiotransferase</fullName>
    </alternativeName>
</protein>
<dbReference type="FunFam" id="3.40.50.12160:FF:000004">
    <property type="entry name" value="Threonylcarbamoyladenosine tRNA methylthiotransferase MtaB"/>
    <property type="match status" value="1"/>
</dbReference>
<dbReference type="InterPro" id="IPR023404">
    <property type="entry name" value="rSAM_horseshoe"/>
</dbReference>
<feature type="domain" description="TRAM" evidence="14">
    <location>
        <begin position="371"/>
        <end position="431"/>
    </location>
</feature>
<evidence type="ECO:0000256" key="7">
    <source>
        <dbReference type="ARBA" id="ARBA00022691"/>
    </source>
</evidence>
<evidence type="ECO:0000313" key="17">
    <source>
        <dbReference type="EMBL" id="BAL53582.1"/>
    </source>
</evidence>
<dbReference type="SUPFAM" id="SSF102114">
    <property type="entry name" value="Radical SAM enzymes"/>
    <property type="match status" value="1"/>
</dbReference>
<dbReference type="Pfam" id="PF04055">
    <property type="entry name" value="Radical_SAM"/>
    <property type="match status" value="1"/>
</dbReference>
<dbReference type="InterPro" id="IPR006467">
    <property type="entry name" value="MiaB-like_bact"/>
</dbReference>
<proteinExistence type="predicted"/>
<evidence type="ECO:0000256" key="5">
    <source>
        <dbReference type="ARBA" id="ARBA00022490"/>
    </source>
</evidence>
<keyword evidence="7" id="KW-0949">S-adenosyl-L-methionine</keyword>
<gene>
    <name evidence="17" type="ORF">HGMM_F07E12C29</name>
</gene>
<dbReference type="PROSITE" id="PS51918">
    <property type="entry name" value="RADICAL_SAM"/>
    <property type="match status" value="1"/>
</dbReference>
<feature type="domain" description="Radical SAM core" evidence="16">
    <location>
        <begin position="140"/>
        <end position="368"/>
    </location>
</feature>
<evidence type="ECO:0000259" key="14">
    <source>
        <dbReference type="PROSITE" id="PS50926"/>
    </source>
</evidence>
<dbReference type="Pfam" id="PF00919">
    <property type="entry name" value="UPF0004"/>
    <property type="match status" value="1"/>
</dbReference>
<dbReference type="InterPro" id="IPR038135">
    <property type="entry name" value="Methylthiotransferase_N_sf"/>
</dbReference>
<keyword evidence="11" id="KW-0411">Iron-sulfur</keyword>
<evidence type="ECO:0000256" key="4">
    <source>
        <dbReference type="ARBA" id="ARBA00022485"/>
    </source>
</evidence>
<evidence type="ECO:0000256" key="11">
    <source>
        <dbReference type="ARBA" id="ARBA00023014"/>
    </source>
</evidence>
<evidence type="ECO:0000256" key="3">
    <source>
        <dbReference type="ARBA" id="ARBA00013273"/>
    </source>
</evidence>
<dbReference type="NCBIfam" id="TIGR01579">
    <property type="entry name" value="MiaB-like-C"/>
    <property type="match status" value="1"/>
</dbReference>
<dbReference type="PROSITE" id="PS51449">
    <property type="entry name" value="MTTASE_N"/>
    <property type="match status" value="1"/>
</dbReference>
<dbReference type="EC" id="2.8.4.5" evidence="3"/>
<evidence type="ECO:0000259" key="15">
    <source>
        <dbReference type="PROSITE" id="PS51449"/>
    </source>
</evidence>
<reference evidence="17" key="1">
    <citation type="journal article" date="2005" name="Environ. Microbiol.">
        <title>Genetic and functional properties of uncultivated thermophilic crenarchaeotes from a subsurface gold mine as revealed by analysis of genome fragments.</title>
        <authorList>
            <person name="Nunoura T."/>
            <person name="Hirayama H."/>
            <person name="Takami H."/>
            <person name="Oida H."/>
            <person name="Nishi S."/>
            <person name="Shimamura S."/>
            <person name="Suzuki Y."/>
            <person name="Inagaki F."/>
            <person name="Takai K."/>
            <person name="Nealson K.H."/>
            <person name="Horikoshi K."/>
        </authorList>
    </citation>
    <scope>NUCLEOTIDE SEQUENCE</scope>
</reference>
<dbReference type="PANTHER" id="PTHR11918">
    <property type="entry name" value="RADICAL SAM PROTEINS"/>
    <property type="match status" value="1"/>
</dbReference>
<evidence type="ECO:0000256" key="6">
    <source>
        <dbReference type="ARBA" id="ARBA00022679"/>
    </source>
</evidence>
<evidence type="ECO:0000256" key="1">
    <source>
        <dbReference type="ARBA" id="ARBA00001966"/>
    </source>
</evidence>
<feature type="domain" description="MTTase N-terminal" evidence="15">
    <location>
        <begin position="1"/>
        <end position="113"/>
    </location>
</feature>
<evidence type="ECO:0000259" key="16">
    <source>
        <dbReference type="PROSITE" id="PS51918"/>
    </source>
</evidence>
<evidence type="ECO:0000256" key="12">
    <source>
        <dbReference type="ARBA" id="ARBA00031213"/>
    </source>
</evidence>
<dbReference type="GO" id="GO:0046872">
    <property type="term" value="F:metal ion binding"/>
    <property type="evidence" value="ECO:0007669"/>
    <property type="project" value="UniProtKB-KW"/>
</dbReference>
<dbReference type="Gene3D" id="3.80.30.20">
    <property type="entry name" value="tm_1862 like domain"/>
    <property type="match status" value="1"/>
</dbReference>
<evidence type="ECO:0000256" key="9">
    <source>
        <dbReference type="ARBA" id="ARBA00022723"/>
    </source>
</evidence>
<accession>H5SBP6</accession>
<dbReference type="InterPro" id="IPR058240">
    <property type="entry name" value="rSAM_sf"/>
</dbReference>
<keyword evidence="6" id="KW-0808">Transferase</keyword>
<dbReference type="GO" id="GO:0051539">
    <property type="term" value="F:4 iron, 4 sulfur cluster binding"/>
    <property type="evidence" value="ECO:0007669"/>
    <property type="project" value="UniProtKB-KW"/>
</dbReference>
<comment type="catalytic activity">
    <reaction evidence="13">
        <text>N(6)-L-threonylcarbamoyladenosine(37) in tRNA + (sulfur carrier)-SH + AH2 + 2 S-adenosyl-L-methionine = 2-methylsulfanyl-N(6)-L-threonylcarbamoyladenosine(37) in tRNA + (sulfur carrier)-H + 5'-deoxyadenosine + L-methionine + A + S-adenosyl-L-homocysteine + 2 H(+)</text>
        <dbReference type="Rhea" id="RHEA:37075"/>
        <dbReference type="Rhea" id="RHEA-COMP:10163"/>
        <dbReference type="Rhea" id="RHEA-COMP:11092"/>
        <dbReference type="Rhea" id="RHEA-COMP:14737"/>
        <dbReference type="Rhea" id="RHEA-COMP:14739"/>
        <dbReference type="ChEBI" id="CHEBI:13193"/>
        <dbReference type="ChEBI" id="CHEBI:15378"/>
        <dbReference type="ChEBI" id="CHEBI:17319"/>
        <dbReference type="ChEBI" id="CHEBI:17499"/>
        <dbReference type="ChEBI" id="CHEBI:29917"/>
        <dbReference type="ChEBI" id="CHEBI:57844"/>
        <dbReference type="ChEBI" id="CHEBI:57856"/>
        <dbReference type="ChEBI" id="CHEBI:59789"/>
        <dbReference type="ChEBI" id="CHEBI:64428"/>
        <dbReference type="ChEBI" id="CHEBI:74418"/>
        <dbReference type="ChEBI" id="CHEBI:74420"/>
        <dbReference type="EC" id="2.8.4.5"/>
    </reaction>
</comment>
<evidence type="ECO:0000256" key="2">
    <source>
        <dbReference type="ARBA" id="ARBA00002399"/>
    </source>
</evidence>
<evidence type="ECO:0000256" key="8">
    <source>
        <dbReference type="ARBA" id="ARBA00022694"/>
    </source>
</evidence>
<dbReference type="PANTHER" id="PTHR11918:SF45">
    <property type="entry name" value="THREONYLCARBAMOYLADENOSINE TRNA METHYLTHIOTRANSFERASE"/>
    <property type="match status" value="1"/>
</dbReference>
<dbReference type="SFLD" id="SFLDG01061">
    <property type="entry name" value="methylthiotransferase"/>
    <property type="match status" value="1"/>
</dbReference>
<dbReference type="PROSITE" id="PS50926">
    <property type="entry name" value="TRAM"/>
    <property type="match status" value="1"/>
</dbReference>
<dbReference type="InterPro" id="IPR013848">
    <property type="entry name" value="Methylthiotransferase_N"/>
</dbReference>
<evidence type="ECO:0000256" key="10">
    <source>
        <dbReference type="ARBA" id="ARBA00023004"/>
    </source>
</evidence>
<dbReference type="InterPro" id="IPR002792">
    <property type="entry name" value="TRAM_dom"/>
</dbReference>
<dbReference type="InterPro" id="IPR020612">
    <property type="entry name" value="Methylthiotransferase_CS"/>
</dbReference>
<keyword evidence="4" id="KW-0004">4Fe-4S</keyword>
<keyword evidence="5" id="KW-0963">Cytoplasm</keyword>
<dbReference type="SFLD" id="SFLDS00029">
    <property type="entry name" value="Radical_SAM"/>
    <property type="match status" value="1"/>
</dbReference>
<dbReference type="SMART" id="SM00729">
    <property type="entry name" value="Elp3"/>
    <property type="match status" value="1"/>
</dbReference>
<keyword evidence="9" id="KW-0479">Metal-binding</keyword>
<name>H5SBP6_9BACT</name>
<dbReference type="PROSITE" id="PS01278">
    <property type="entry name" value="MTTASE_RADICAL"/>
    <property type="match status" value="1"/>
</dbReference>
<comment type="cofactor">
    <cofactor evidence="1">
        <name>[4Fe-4S] cluster</name>
        <dbReference type="ChEBI" id="CHEBI:49883"/>
    </cofactor>
</comment>
<sequence length="448" mass="50636">MRASIFTFGCKQNYAESSAIARQLEQAGYRIVPFGEEADLVVINTCTVTETADRECRTVVRRTLRRSPDATIVVTGCYAQLQPEEIAAIEGVRLVVGNAEKHQLGLLVERARSAPAPMVIRTEDLRSQDVPFTAAVFSEHDSHTRAFLKLQDGCDYSCSFCTIPHARGKSRSMPFEEIPQHVRRLVEAGYREIVLTGINLGEYRGSKGERLLDVLELLDSLEFECRFRLSSVEPNRMHPAIIEFIAQHPSICPHFHLPLQSGSPEILRQMRRRYKRELYAERVLAIKERMPHACIGADVLTGFPGESERHFEETYRFIESLPISYLHVFTYSERELTDAARRRDQVPLRIRKERTAALRALGQQKRELFAAENIGTRRNVLVEQFDPTHGGFVGYSENYCRVVVQDALPGALVEVEILRCDGELLSGTVRSSTEQSRYVGLPVLSLGG</sequence>
<comment type="function">
    <text evidence="2">Catalyzes the methylthiolation of N6-threonylcarbamoyladenosine (t(6)A), leading to the formation of 2-methylthio-N6-threonylcarbamoyladenosine (ms(2)t(6)A) at position 37 in tRNAs that read codons beginning with adenine.</text>
</comment>
<dbReference type="InterPro" id="IPR006638">
    <property type="entry name" value="Elp3/MiaA/NifB-like_rSAM"/>
</dbReference>
<dbReference type="InterPro" id="IPR007197">
    <property type="entry name" value="rSAM"/>
</dbReference>
<keyword evidence="8" id="KW-0819">tRNA processing</keyword>
<dbReference type="InterPro" id="IPR005839">
    <property type="entry name" value="Methylthiotransferase"/>
</dbReference>
<dbReference type="SFLD" id="SFLDG01082">
    <property type="entry name" value="B12-binding_domain_containing"/>
    <property type="match status" value="1"/>
</dbReference>
<evidence type="ECO:0000256" key="13">
    <source>
        <dbReference type="ARBA" id="ARBA00051661"/>
    </source>
</evidence>
<keyword evidence="10" id="KW-0408">Iron</keyword>
<dbReference type="AlphaFoldDB" id="H5SBP6"/>
<reference evidence="17" key="2">
    <citation type="journal article" date="2012" name="PLoS ONE">
        <title>A Deeply Branching Thermophilic Bacterium with an Ancient Acetyl-CoA Pathway Dominates a Subsurface Ecosystem.</title>
        <authorList>
            <person name="Takami H."/>
            <person name="Noguchi H."/>
            <person name="Takaki Y."/>
            <person name="Uchiyama I."/>
            <person name="Toyoda A."/>
            <person name="Nishi S."/>
            <person name="Chee G.-J."/>
            <person name="Arai W."/>
            <person name="Nunoura T."/>
            <person name="Itoh T."/>
            <person name="Hattori M."/>
            <person name="Takai K."/>
        </authorList>
    </citation>
    <scope>NUCLEOTIDE SEQUENCE</scope>
</reference>
<dbReference type="EMBL" id="AP011661">
    <property type="protein sequence ID" value="BAL53582.1"/>
    <property type="molecule type" value="Genomic_DNA"/>
</dbReference>
<dbReference type="GO" id="GO:0035598">
    <property type="term" value="F:tRNA (N(6)-L-threonylcarbamoyladenosine(37)-C(2))-methylthiotransferase activity"/>
    <property type="evidence" value="ECO:0007669"/>
    <property type="project" value="UniProtKB-EC"/>
</dbReference>
<dbReference type="Gene3D" id="3.40.50.12160">
    <property type="entry name" value="Methylthiotransferase, N-terminal domain"/>
    <property type="match status" value="1"/>
</dbReference>